<reference evidence="3 4" key="1">
    <citation type="submission" date="2020-08" db="EMBL/GenBank/DDBJ databases">
        <title>Genomic Encyclopedia of Type Strains, Phase IV (KMG-IV): sequencing the most valuable type-strain genomes for metagenomic binning, comparative biology and taxonomic classification.</title>
        <authorList>
            <person name="Goeker M."/>
        </authorList>
    </citation>
    <scope>NUCLEOTIDE SEQUENCE [LARGE SCALE GENOMIC DNA]</scope>
    <source>
        <strain evidence="3 4">DSM 105137</strain>
    </source>
</reference>
<dbReference type="InterPro" id="IPR002559">
    <property type="entry name" value="Transposase_11"/>
</dbReference>
<evidence type="ECO:0000259" key="2">
    <source>
        <dbReference type="Pfam" id="PF13340"/>
    </source>
</evidence>
<keyword evidence="4" id="KW-1185">Reference proteome</keyword>
<dbReference type="EMBL" id="JACIFF010000008">
    <property type="protein sequence ID" value="MBB4080407.1"/>
    <property type="molecule type" value="Genomic_DNA"/>
</dbReference>
<dbReference type="GO" id="GO:0003677">
    <property type="term" value="F:DNA binding"/>
    <property type="evidence" value="ECO:0007669"/>
    <property type="project" value="InterPro"/>
</dbReference>
<dbReference type="GO" id="GO:0006313">
    <property type="term" value="P:DNA transposition"/>
    <property type="evidence" value="ECO:0007669"/>
    <property type="project" value="InterPro"/>
</dbReference>
<feature type="domain" description="Transposase IS4-like" evidence="1">
    <location>
        <begin position="94"/>
        <end position="244"/>
    </location>
</feature>
<gene>
    <name evidence="3" type="ORF">GGR28_003041</name>
</gene>
<protein>
    <submittedName>
        <fullName evidence="3">Transposase</fullName>
    </submittedName>
</protein>
<dbReference type="Proteomes" id="UP000576209">
    <property type="component" value="Unassembled WGS sequence"/>
</dbReference>
<dbReference type="Pfam" id="PF13340">
    <property type="entry name" value="DUF4096"/>
    <property type="match status" value="1"/>
</dbReference>
<dbReference type="PANTHER" id="PTHR30007">
    <property type="entry name" value="PHP DOMAIN PROTEIN"/>
    <property type="match status" value="1"/>
</dbReference>
<dbReference type="InterPro" id="IPR025161">
    <property type="entry name" value="IS402-like_dom"/>
</dbReference>
<dbReference type="NCBIfam" id="NF033580">
    <property type="entry name" value="transpos_IS5_3"/>
    <property type="match status" value="1"/>
</dbReference>
<accession>A0A840EAG3</accession>
<dbReference type="Pfam" id="PF01609">
    <property type="entry name" value="DDE_Tnp_1"/>
    <property type="match status" value="1"/>
</dbReference>
<sequence length="260" mass="30054">MTQQFARLTDSQWDEVKALLPIGRRRKHNLRDVFDAILWLTRTGCQWRNLESQFPPWKTVHYYFSKWSRDGTIETINDALNRLERVLVHAREASPSLLLVDAQSVRLSPMIGRDRGMDGGKWINGRKRSILTDTLGRIWRAEVHAANIHDAIAGMELIYPNFTDQIPRAKKLLADSAYTGQFAALMSQLDRVVFECPSRPPDQRGFVVEAKRWVVERSFAWMNFFRRIIKDYERTVENSVGFILMANIQMVISSIAAFGP</sequence>
<dbReference type="RefSeq" id="WP_183496646.1">
    <property type="nucleotide sequence ID" value="NZ_JACIFF010000008.1"/>
</dbReference>
<dbReference type="GO" id="GO:0004803">
    <property type="term" value="F:transposase activity"/>
    <property type="evidence" value="ECO:0007669"/>
    <property type="project" value="InterPro"/>
</dbReference>
<organism evidence="3 4">
    <name type="scientific">Neolewinella aquimaris</name>
    <dbReference type="NCBI Taxonomy" id="1835722"/>
    <lineage>
        <taxon>Bacteria</taxon>
        <taxon>Pseudomonadati</taxon>
        <taxon>Bacteroidota</taxon>
        <taxon>Saprospiria</taxon>
        <taxon>Saprospirales</taxon>
        <taxon>Lewinellaceae</taxon>
        <taxon>Neolewinella</taxon>
    </lineage>
</organism>
<evidence type="ECO:0000313" key="3">
    <source>
        <dbReference type="EMBL" id="MBB4080407.1"/>
    </source>
</evidence>
<name>A0A840EAG3_9BACT</name>
<dbReference type="PANTHER" id="PTHR30007:SF0">
    <property type="entry name" value="TRANSPOSASE"/>
    <property type="match status" value="1"/>
</dbReference>
<evidence type="ECO:0000259" key="1">
    <source>
        <dbReference type="Pfam" id="PF01609"/>
    </source>
</evidence>
<comment type="caution">
    <text evidence="3">The sequence shown here is derived from an EMBL/GenBank/DDBJ whole genome shotgun (WGS) entry which is preliminary data.</text>
</comment>
<dbReference type="AlphaFoldDB" id="A0A840EAG3"/>
<evidence type="ECO:0000313" key="4">
    <source>
        <dbReference type="Proteomes" id="UP000576209"/>
    </source>
</evidence>
<proteinExistence type="predicted"/>
<feature type="domain" description="Insertion element IS402-like" evidence="2">
    <location>
        <begin position="8"/>
        <end position="76"/>
    </location>
</feature>